<dbReference type="EMBL" id="CAJPIZ010038126">
    <property type="protein sequence ID" value="CAG2121230.1"/>
    <property type="molecule type" value="Genomic_DNA"/>
</dbReference>
<keyword evidence="1" id="KW-0805">Transcription regulation</keyword>
<dbReference type="EMBL" id="OC892701">
    <property type="protein sequence ID" value="CAD7646857.1"/>
    <property type="molecule type" value="Genomic_DNA"/>
</dbReference>
<dbReference type="AlphaFoldDB" id="A0A7R9QI51"/>
<accession>A0A7R9QI51</accession>
<evidence type="ECO:0000256" key="3">
    <source>
        <dbReference type="ARBA" id="ARBA00023170"/>
    </source>
</evidence>
<dbReference type="Proteomes" id="UP000759131">
    <property type="component" value="Unassembled WGS sequence"/>
</dbReference>
<evidence type="ECO:0000313" key="5">
    <source>
        <dbReference type="Proteomes" id="UP000759131"/>
    </source>
</evidence>
<keyword evidence="5" id="KW-1185">Reference proteome</keyword>
<protein>
    <submittedName>
        <fullName evidence="4">Uncharacterized protein</fullName>
    </submittedName>
</protein>
<feature type="non-terminal residue" evidence="4">
    <location>
        <position position="258"/>
    </location>
</feature>
<organism evidence="4">
    <name type="scientific">Medioppia subpectinata</name>
    <dbReference type="NCBI Taxonomy" id="1979941"/>
    <lineage>
        <taxon>Eukaryota</taxon>
        <taxon>Metazoa</taxon>
        <taxon>Ecdysozoa</taxon>
        <taxon>Arthropoda</taxon>
        <taxon>Chelicerata</taxon>
        <taxon>Arachnida</taxon>
        <taxon>Acari</taxon>
        <taxon>Acariformes</taxon>
        <taxon>Sarcoptiformes</taxon>
        <taxon>Oribatida</taxon>
        <taxon>Brachypylina</taxon>
        <taxon>Oppioidea</taxon>
        <taxon>Oppiidae</taxon>
        <taxon>Medioppia</taxon>
    </lineage>
</organism>
<keyword evidence="3" id="KW-0675">Receptor</keyword>
<dbReference type="Gene3D" id="1.10.565.10">
    <property type="entry name" value="Retinoid X Receptor"/>
    <property type="match status" value="1"/>
</dbReference>
<gene>
    <name evidence="4" type="ORF">OSB1V03_LOCUS21176</name>
</gene>
<evidence type="ECO:0000256" key="1">
    <source>
        <dbReference type="ARBA" id="ARBA00023015"/>
    </source>
</evidence>
<proteinExistence type="predicted"/>
<feature type="non-terminal residue" evidence="4">
    <location>
        <position position="1"/>
    </location>
</feature>
<dbReference type="InterPro" id="IPR035500">
    <property type="entry name" value="NHR-like_dom_sf"/>
</dbReference>
<keyword evidence="2" id="KW-0804">Transcription</keyword>
<evidence type="ECO:0000313" key="4">
    <source>
        <dbReference type="EMBL" id="CAD7646857.1"/>
    </source>
</evidence>
<evidence type="ECO:0000256" key="2">
    <source>
        <dbReference type="ARBA" id="ARBA00023163"/>
    </source>
</evidence>
<sequence length="258" mass="30024">ELIRNDEELDSRRVVTKVKNTNKKSIIATNKKSRHSSVANKSGLSDENNVLSEILNTSVSSDDLNSQTKEIEDILIDNEYDYNNNSITNAGSVTSSAVRTVFPIFQHMIEFKVFNDLELNRLLELFTATNIFVTGPLYPWIKTEITDISQLSPYLPNFLINSIKTTIHFAKNLSSCQELYGDDKKYLVKYGYSDVKTMRSLFYYNFEQQYWTVNTHHQTAIIMPLKVFEIRGEYYHRLKAFYDTLDTEWDRDHVVLDL</sequence>
<name>A0A7R9QI51_9ACAR</name>
<dbReference type="SUPFAM" id="SSF48508">
    <property type="entry name" value="Nuclear receptor ligand-binding domain"/>
    <property type="match status" value="1"/>
</dbReference>
<reference evidence="4" key="1">
    <citation type="submission" date="2020-11" db="EMBL/GenBank/DDBJ databases">
        <authorList>
            <person name="Tran Van P."/>
        </authorList>
    </citation>
    <scope>NUCLEOTIDE SEQUENCE</scope>
</reference>
<dbReference type="OrthoDB" id="6352325at2759"/>